<feature type="transmembrane region" description="Helical" evidence="8">
    <location>
        <begin position="125"/>
        <end position="143"/>
    </location>
</feature>
<dbReference type="InterPro" id="IPR038731">
    <property type="entry name" value="RgtA/B/C-like"/>
</dbReference>
<keyword evidence="3 10" id="KW-0328">Glycosyltransferase</keyword>
<gene>
    <name evidence="10" type="ORF">ACFSBI_05515</name>
</gene>
<reference evidence="11" key="1">
    <citation type="journal article" date="2019" name="Int. J. Syst. Evol. Microbiol.">
        <title>The Global Catalogue of Microorganisms (GCM) 10K type strain sequencing project: providing services to taxonomists for standard genome sequencing and annotation.</title>
        <authorList>
            <consortium name="The Broad Institute Genomics Platform"/>
            <consortium name="The Broad Institute Genome Sequencing Center for Infectious Disease"/>
            <person name="Wu L."/>
            <person name="Ma J."/>
        </authorList>
    </citation>
    <scope>NUCLEOTIDE SEQUENCE [LARGE SCALE GENOMIC DNA]</scope>
    <source>
        <strain evidence="11">CGMCC 1.12471</strain>
    </source>
</reference>
<evidence type="ECO:0000256" key="7">
    <source>
        <dbReference type="ARBA" id="ARBA00023136"/>
    </source>
</evidence>
<evidence type="ECO:0000256" key="5">
    <source>
        <dbReference type="ARBA" id="ARBA00022692"/>
    </source>
</evidence>
<dbReference type="GO" id="GO:0016757">
    <property type="term" value="F:glycosyltransferase activity"/>
    <property type="evidence" value="ECO:0007669"/>
    <property type="project" value="UniProtKB-KW"/>
</dbReference>
<comment type="subcellular location">
    <subcellularLocation>
        <location evidence="1">Cell membrane</location>
        <topology evidence="1">Multi-pass membrane protein</topology>
    </subcellularLocation>
</comment>
<keyword evidence="4 10" id="KW-0808">Transferase</keyword>
<dbReference type="Pfam" id="PF13231">
    <property type="entry name" value="PMT_2"/>
    <property type="match status" value="1"/>
</dbReference>
<feature type="transmembrane region" description="Helical" evidence="8">
    <location>
        <begin position="173"/>
        <end position="203"/>
    </location>
</feature>
<evidence type="ECO:0000313" key="11">
    <source>
        <dbReference type="Proteomes" id="UP001597347"/>
    </source>
</evidence>
<dbReference type="InterPro" id="IPR050297">
    <property type="entry name" value="LipidA_mod_glycosyltrf_83"/>
</dbReference>
<organism evidence="10 11">
    <name type="scientific">Amnibacterium endophyticum</name>
    <dbReference type="NCBI Taxonomy" id="2109337"/>
    <lineage>
        <taxon>Bacteria</taxon>
        <taxon>Bacillati</taxon>
        <taxon>Actinomycetota</taxon>
        <taxon>Actinomycetes</taxon>
        <taxon>Micrococcales</taxon>
        <taxon>Microbacteriaceae</taxon>
        <taxon>Amnibacterium</taxon>
    </lineage>
</organism>
<dbReference type="PANTHER" id="PTHR33908">
    <property type="entry name" value="MANNOSYLTRANSFERASE YKCB-RELATED"/>
    <property type="match status" value="1"/>
</dbReference>
<sequence length="498" mass="52156">MRTATLRSVASARPVRLVLLGLAVAVPAALLRLDVLHRMGYLAVGTYDDGVHFSTAVALLHGRLPYRDVLFLQPPGVLLALSPFAALTDLVGDARAFALARIAFCLLGALDAALVALLLRRSGTAAALVGGGVFALFFPGVYVSRTLLLEPLGTTSVLLALLVMQRAERHRPGWWVVAGLLAGSAIGVKIWNLVPALVLLLFARRGRLRFAVGATAAVLAVYVPFFVTAPARMWEQVVLAQLGRPPSSLGTRMRLEVLLGVNVPPDGDPLPGVPVRSLTELLALAVLGAAVAALLEKRTRVLVALLAAELALLLLTPSFFLQYAGLTAAPLALVVGAGVGALLARVDGPLPKGVVALLVVGAVAGLSAGANTHRFDARPPIAQLRQATAAVDGCVVADDPTILIVLNRLSSDLARGCPFQSDLSGSGYVLAIGRDVPGGRLDDPRWQRRAVRYLHSGAAYLQVRGSGLQLDPASAAELERDPVLAGRGRWELRASPTG</sequence>
<evidence type="ECO:0000256" key="6">
    <source>
        <dbReference type="ARBA" id="ARBA00022989"/>
    </source>
</evidence>
<feature type="transmembrane region" description="Helical" evidence="8">
    <location>
        <begin position="327"/>
        <end position="346"/>
    </location>
</feature>
<protein>
    <submittedName>
        <fullName evidence="10">Glycosyltransferase family 39 protein</fullName>
        <ecNumber evidence="10">2.4.-.-</ecNumber>
    </submittedName>
</protein>
<keyword evidence="7 8" id="KW-0472">Membrane</keyword>
<evidence type="ECO:0000256" key="2">
    <source>
        <dbReference type="ARBA" id="ARBA00022475"/>
    </source>
</evidence>
<feature type="transmembrane region" description="Helical" evidence="8">
    <location>
        <begin position="302"/>
        <end position="321"/>
    </location>
</feature>
<comment type="caution">
    <text evidence="10">The sequence shown here is derived from an EMBL/GenBank/DDBJ whole genome shotgun (WGS) entry which is preliminary data.</text>
</comment>
<evidence type="ECO:0000313" key="10">
    <source>
        <dbReference type="EMBL" id="MFD1721000.1"/>
    </source>
</evidence>
<proteinExistence type="predicted"/>
<keyword evidence="6 8" id="KW-1133">Transmembrane helix</keyword>
<dbReference type="EMBL" id="JBHUEA010000006">
    <property type="protein sequence ID" value="MFD1721000.1"/>
    <property type="molecule type" value="Genomic_DNA"/>
</dbReference>
<feature type="domain" description="Glycosyltransferase RgtA/B/C/D-like" evidence="9">
    <location>
        <begin position="87"/>
        <end position="234"/>
    </location>
</feature>
<dbReference type="Proteomes" id="UP001597347">
    <property type="component" value="Unassembled WGS sequence"/>
</dbReference>
<dbReference type="PANTHER" id="PTHR33908:SF3">
    <property type="entry name" value="UNDECAPRENYL PHOSPHATE-ALPHA-4-AMINO-4-DEOXY-L-ARABINOSE ARABINOSYL TRANSFERASE"/>
    <property type="match status" value="1"/>
</dbReference>
<evidence type="ECO:0000256" key="4">
    <source>
        <dbReference type="ARBA" id="ARBA00022679"/>
    </source>
</evidence>
<keyword evidence="2" id="KW-1003">Cell membrane</keyword>
<accession>A0ABW4LE32</accession>
<evidence type="ECO:0000256" key="1">
    <source>
        <dbReference type="ARBA" id="ARBA00004651"/>
    </source>
</evidence>
<feature type="transmembrane region" description="Helical" evidence="8">
    <location>
        <begin position="353"/>
        <end position="370"/>
    </location>
</feature>
<evidence type="ECO:0000259" key="9">
    <source>
        <dbReference type="Pfam" id="PF13231"/>
    </source>
</evidence>
<keyword evidence="11" id="KW-1185">Reference proteome</keyword>
<dbReference type="RefSeq" id="WP_377932847.1">
    <property type="nucleotide sequence ID" value="NZ_JBHUEA010000006.1"/>
</dbReference>
<feature type="transmembrane region" description="Helical" evidence="8">
    <location>
        <begin position="277"/>
        <end position="295"/>
    </location>
</feature>
<keyword evidence="5 8" id="KW-0812">Transmembrane</keyword>
<evidence type="ECO:0000256" key="3">
    <source>
        <dbReference type="ARBA" id="ARBA00022676"/>
    </source>
</evidence>
<dbReference type="EC" id="2.4.-.-" evidence="10"/>
<evidence type="ECO:0000256" key="8">
    <source>
        <dbReference type="SAM" id="Phobius"/>
    </source>
</evidence>
<name>A0ABW4LE32_9MICO</name>
<feature type="transmembrane region" description="Helical" evidence="8">
    <location>
        <begin position="210"/>
        <end position="229"/>
    </location>
</feature>
<feature type="transmembrane region" description="Helical" evidence="8">
    <location>
        <begin position="98"/>
        <end position="119"/>
    </location>
</feature>